<feature type="region of interest" description="Disordered" evidence="1">
    <location>
        <begin position="1"/>
        <end position="34"/>
    </location>
</feature>
<keyword evidence="2" id="KW-1133">Transmembrane helix</keyword>
<protein>
    <submittedName>
        <fullName evidence="3">Uncharacterized protein</fullName>
    </submittedName>
</protein>
<evidence type="ECO:0000256" key="2">
    <source>
        <dbReference type="SAM" id="Phobius"/>
    </source>
</evidence>
<feature type="transmembrane region" description="Helical" evidence="2">
    <location>
        <begin position="117"/>
        <end position="140"/>
    </location>
</feature>
<proteinExistence type="predicted"/>
<keyword evidence="2" id="KW-0472">Membrane</keyword>
<comment type="caution">
    <text evidence="3">The sequence shown here is derived from an EMBL/GenBank/DDBJ whole genome shotgun (WGS) entry which is preliminary data.</text>
</comment>
<dbReference type="OrthoDB" id="303961at2759"/>
<gene>
    <name evidence="3" type="ORF">POCTA_138.1.T1140133</name>
</gene>
<evidence type="ECO:0000313" key="4">
    <source>
        <dbReference type="Proteomes" id="UP000683925"/>
    </source>
</evidence>
<feature type="transmembrane region" description="Helical" evidence="2">
    <location>
        <begin position="440"/>
        <end position="461"/>
    </location>
</feature>
<keyword evidence="4" id="KW-1185">Reference proteome</keyword>
<feature type="transmembrane region" description="Helical" evidence="2">
    <location>
        <begin position="265"/>
        <end position="284"/>
    </location>
</feature>
<feature type="transmembrane region" description="Helical" evidence="2">
    <location>
        <begin position="147"/>
        <end position="168"/>
    </location>
</feature>
<name>A0A8S1X8X5_PAROT</name>
<reference evidence="3" key="1">
    <citation type="submission" date="2021-01" db="EMBL/GenBank/DDBJ databases">
        <authorList>
            <consortium name="Genoscope - CEA"/>
            <person name="William W."/>
        </authorList>
    </citation>
    <scope>NUCLEOTIDE SEQUENCE</scope>
</reference>
<feature type="transmembrane region" description="Helical" evidence="2">
    <location>
        <begin position="174"/>
        <end position="195"/>
    </location>
</feature>
<dbReference type="Proteomes" id="UP000683925">
    <property type="component" value="Unassembled WGS sequence"/>
</dbReference>
<feature type="transmembrane region" description="Helical" evidence="2">
    <location>
        <begin position="304"/>
        <end position="325"/>
    </location>
</feature>
<dbReference type="AlphaFoldDB" id="A0A8S1X8X5"/>
<sequence length="493" mass="58810">MNQYSDINNQPQEQGEEPQELHEPNSQRQQNETSDIQNENDKYCGGLLNKSDHILVKVLKLILALPLLPVVLMWRLLHCTINLIIDCCTNQIYNCLLYFYGKIAQCLSWLSHVLSIIFNYIYSCLTFICNQILDAIYFLGRCSKYILDWYAIFIINMIFKFAHLRSIIQEFTSIITIPLSLKIIVPLAMCFYNHIFIPTKTAIIYIVTNLLHIIRIVIINLYEFTVNYILIPFYDYVILSSLRFMRFLLVDVLYKTIIVNFCKGLRWIISNFYTYILLNIYEYLMVKFLYRIVLTYTYKVVKFLLYDFLYKLILIPIGKAVRWIVIDFLYEILIIKIYQLLRFIIVDVIYKIIAKISEFIYFQICVNTYRCSTWIIIEIIYKLILRNIFIYILKPFYNILVSIIRIISTNVYRFLLLPFWNLSKYLYNGLIRIIRLTATFIYGQLLIPVWTLIVSITRGLLNLIKNLFTATKQLSIDLWIAIKNLVRRIRHII</sequence>
<feature type="transmembrane region" description="Helical" evidence="2">
    <location>
        <begin position="58"/>
        <end position="77"/>
    </location>
</feature>
<keyword evidence="2" id="KW-0812">Transmembrane</keyword>
<organism evidence="3 4">
    <name type="scientific">Paramecium octaurelia</name>
    <dbReference type="NCBI Taxonomy" id="43137"/>
    <lineage>
        <taxon>Eukaryota</taxon>
        <taxon>Sar</taxon>
        <taxon>Alveolata</taxon>
        <taxon>Ciliophora</taxon>
        <taxon>Intramacronucleata</taxon>
        <taxon>Oligohymenophorea</taxon>
        <taxon>Peniculida</taxon>
        <taxon>Parameciidae</taxon>
        <taxon>Paramecium</taxon>
    </lineage>
</organism>
<evidence type="ECO:0000256" key="1">
    <source>
        <dbReference type="SAM" id="MobiDB-lite"/>
    </source>
</evidence>
<accession>A0A8S1X8X5</accession>
<evidence type="ECO:0000313" key="3">
    <source>
        <dbReference type="EMBL" id="CAD8197481.1"/>
    </source>
</evidence>
<feature type="transmembrane region" description="Helical" evidence="2">
    <location>
        <begin position="337"/>
        <end position="354"/>
    </location>
</feature>
<dbReference type="OMA" id="HIYIFTH"/>
<dbReference type="EMBL" id="CAJJDP010000114">
    <property type="protein sequence ID" value="CAD8197481.1"/>
    <property type="molecule type" value="Genomic_DNA"/>
</dbReference>